<dbReference type="Proteomes" id="UP001605036">
    <property type="component" value="Unassembled WGS sequence"/>
</dbReference>
<accession>A0ABD1XTX8</accession>
<feature type="region of interest" description="Disordered" evidence="1">
    <location>
        <begin position="219"/>
        <end position="250"/>
    </location>
</feature>
<name>A0ABD1XTX8_9MARC</name>
<keyword evidence="3" id="KW-1185">Reference proteome</keyword>
<protein>
    <submittedName>
        <fullName evidence="2">Uncharacterized protein</fullName>
    </submittedName>
</protein>
<comment type="caution">
    <text evidence="2">The sequence shown here is derived from an EMBL/GenBank/DDBJ whole genome shotgun (WGS) entry which is preliminary data.</text>
</comment>
<feature type="region of interest" description="Disordered" evidence="1">
    <location>
        <begin position="269"/>
        <end position="291"/>
    </location>
</feature>
<feature type="compositionally biased region" description="Basic and acidic residues" evidence="1">
    <location>
        <begin position="241"/>
        <end position="250"/>
    </location>
</feature>
<dbReference type="EMBL" id="JBHFFA010000007">
    <property type="protein sequence ID" value="KAL2611371.1"/>
    <property type="molecule type" value="Genomic_DNA"/>
</dbReference>
<dbReference type="AlphaFoldDB" id="A0ABD1XTX8"/>
<evidence type="ECO:0000256" key="1">
    <source>
        <dbReference type="SAM" id="MobiDB-lite"/>
    </source>
</evidence>
<gene>
    <name evidence="2" type="ORF">R1flu_023063</name>
</gene>
<sequence length="291" mass="32673">MAANEAGGRQERNLTPETGDGLNLRPCLVHAPTGEIVTSYLQLSQIVKKLGWKVFMNVSRKVWGAWFLPAGDQPCSIKTVFLPHPHISTANVYQLSSVVHAFGFNTFQICYAPLRKFKELEVQSNTQKPMLRLRANGSEVLTVCSLAEIFVLNGWKKETENFFVKQDVSEKSPINLLTVIKIPAVETIDQLSTLDLEYITMMTEPIFYLESPNQFQQLRRSEAVKQQPKTSASSAPVFASHSEKQYSHTEKPKLKEYYCRRISILSHSAPEKASTADSNATAESGSKKDFQ</sequence>
<proteinExistence type="predicted"/>
<evidence type="ECO:0000313" key="2">
    <source>
        <dbReference type="EMBL" id="KAL2611371.1"/>
    </source>
</evidence>
<evidence type="ECO:0000313" key="3">
    <source>
        <dbReference type="Proteomes" id="UP001605036"/>
    </source>
</evidence>
<feature type="compositionally biased region" description="Polar residues" evidence="1">
    <location>
        <begin position="275"/>
        <end position="284"/>
    </location>
</feature>
<organism evidence="2 3">
    <name type="scientific">Riccia fluitans</name>
    <dbReference type="NCBI Taxonomy" id="41844"/>
    <lineage>
        <taxon>Eukaryota</taxon>
        <taxon>Viridiplantae</taxon>
        <taxon>Streptophyta</taxon>
        <taxon>Embryophyta</taxon>
        <taxon>Marchantiophyta</taxon>
        <taxon>Marchantiopsida</taxon>
        <taxon>Marchantiidae</taxon>
        <taxon>Marchantiales</taxon>
        <taxon>Ricciaceae</taxon>
        <taxon>Riccia</taxon>
    </lineage>
</organism>
<reference evidence="2 3" key="1">
    <citation type="submission" date="2024-09" db="EMBL/GenBank/DDBJ databases">
        <title>Chromosome-scale assembly of Riccia fluitans.</title>
        <authorList>
            <person name="Paukszto L."/>
            <person name="Sawicki J."/>
            <person name="Karawczyk K."/>
            <person name="Piernik-Szablinska J."/>
            <person name="Szczecinska M."/>
            <person name="Mazdziarz M."/>
        </authorList>
    </citation>
    <scope>NUCLEOTIDE SEQUENCE [LARGE SCALE GENOMIC DNA]</scope>
    <source>
        <strain evidence="2">Rf_01</strain>
        <tissue evidence="2">Aerial parts of the thallus</tissue>
    </source>
</reference>